<dbReference type="NCBIfam" id="TIGR00563">
    <property type="entry name" value="rsmB"/>
    <property type="match status" value="1"/>
</dbReference>
<feature type="active site" description="Nucleophile" evidence="14">
    <location>
        <position position="382"/>
    </location>
</feature>
<name>A0A9D9E8U9_9LACO</name>
<dbReference type="GO" id="GO:0006355">
    <property type="term" value="P:regulation of DNA-templated transcription"/>
    <property type="evidence" value="ECO:0007669"/>
    <property type="project" value="InterPro"/>
</dbReference>
<dbReference type="InterPro" id="IPR004573">
    <property type="entry name" value="rRNA_ssu_MeTfrase_B"/>
</dbReference>
<evidence type="ECO:0000256" key="6">
    <source>
        <dbReference type="ARBA" id="ARBA00022552"/>
    </source>
</evidence>
<dbReference type="Pfam" id="PF01029">
    <property type="entry name" value="NusB"/>
    <property type="match status" value="1"/>
</dbReference>
<dbReference type="Gene3D" id="3.30.70.1170">
    <property type="entry name" value="Sun protein, domain 3"/>
    <property type="match status" value="1"/>
</dbReference>
<sequence>MSKPITNSRLLAVNILLKIDNGKYSNLELNQQFQNNNLKKVDQNLCTKLVYGVLQNKKSLDFWLRHFIDFKKVDLWVLELLRLSLYQLNFLDRIPKHAVFNESIKLAKLIGNQGIGNFVTAVLHNIDRKGLPDINEITDEITRLSVQYSVPKFLIKKLINQTNKDLTIAILKSINQDPARSIRLNNKCFSQAELKKLLEESHLKIIPSKVASLGARVVEGDPINSLAFQKGSYTFQDESAMLPVEALDVQENSEVLDACAAPGGKTTQIAQLLNGGHVTALDVYQHKINLIQKNAQRLKLTNWINAQLLDAKQASKHFAVESFDRILVDAPCSGWGLLRRKPEIRYNRSDQDGLKLQQQQLAILNSVADLLKVNGKLVYCTCTILKEENEDVVQEFLHKHPNFEIKRVVTNLKLKDSRKEPWLTIYPNEYLTDGFFISLLQRTK</sequence>
<dbReference type="SUPFAM" id="SSF53335">
    <property type="entry name" value="S-adenosyl-L-methionine-dependent methyltransferases"/>
    <property type="match status" value="1"/>
</dbReference>
<feature type="binding site" evidence="14">
    <location>
        <position position="329"/>
    </location>
    <ligand>
        <name>S-adenosyl-L-methionine</name>
        <dbReference type="ChEBI" id="CHEBI:59789"/>
    </ligand>
</feature>
<feature type="binding site" evidence="14">
    <location>
        <position position="282"/>
    </location>
    <ligand>
        <name>S-adenosyl-L-methionine</name>
        <dbReference type="ChEBI" id="CHEBI:59789"/>
    </ligand>
</feature>
<reference evidence="16" key="2">
    <citation type="journal article" date="2021" name="PeerJ">
        <title>Extensive microbial diversity within the chicken gut microbiome revealed by metagenomics and culture.</title>
        <authorList>
            <person name="Gilroy R."/>
            <person name="Ravi A."/>
            <person name="Getino M."/>
            <person name="Pursley I."/>
            <person name="Horton D.L."/>
            <person name="Alikhan N.F."/>
            <person name="Baker D."/>
            <person name="Gharbi K."/>
            <person name="Hall N."/>
            <person name="Watson M."/>
            <person name="Adriaenssens E.M."/>
            <person name="Foster-Nyarko E."/>
            <person name="Jarju S."/>
            <person name="Secka A."/>
            <person name="Antonio M."/>
            <person name="Oren A."/>
            <person name="Chaudhuri R.R."/>
            <person name="La Ragione R."/>
            <person name="Hildebrand F."/>
            <person name="Pallen M.J."/>
        </authorList>
    </citation>
    <scope>NUCLEOTIDE SEQUENCE</scope>
    <source>
        <strain evidence="16">C6-149</strain>
    </source>
</reference>
<keyword evidence="6" id="KW-0698">rRNA processing</keyword>
<feature type="binding site" evidence="14">
    <location>
        <begin position="259"/>
        <end position="265"/>
    </location>
    <ligand>
        <name>S-adenosyl-L-methionine</name>
        <dbReference type="ChEBI" id="CHEBI:59789"/>
    </ligand>
</feature>
<dbReference type="InterPro" id="IPR018314">
    <property type="entry name" value="RsmB/NOL1/NOP2-like_CS"/>
</dbReference>
<protein>
    <recommendedName>
        <fullName evidence="4">16S rRNA (cytosine(967)-C(5))-methyltransferase</fullName>
        <ecNumber evidence="4">2.1.1.176</ecNumber>
    </recommendedName>
    <alternativeName>
        <fullName evidence="11">16S rRNA m5C967 methyltransferase</fullName>
    </alternativeName>
    <alternativeName>
        <fullName evidence="12">rRNA (cytosine-C(5)-)-methyltransferase RsmB</fullName>
    </alternativeName>
</protein>
<evidence type="ECO:0000259" key="15">
    <source>
        <dbReference type="PROSITE" id="PS51686"/>
    </source>
</evidence>
<comment type="caution">
    <text evidence="16">The sequence shown here is derived from an EMBL/GenBank/DDBJ whole genome shotgun (WGS) entry which is preliminary data.</text>
</comment>
<proteinExistence type="inferred from homology"/>
<gene>
    <name evidence="16" type="primary">rsmB</name>
    <name evidence="16" type="ORF">IAA89_01415</name>
</gene>
<dbReference type="FunFam" id="3.40.50.150:FF:000022">
    <property type="entry name" value="Ribosomal RNA small subunit methyltransferase B"/>
    <property type="match status" value="1"/>
</dbReference>
<dbReference type="CDD" id="cd02440">
    <property type="entry name" value="AdoMet_MTases"/>
    <property type="match status" value="1"/>
</dbReference>
<evidence type="ECO:0000256" key="10">
    <source>
        <dbReference type="ARBA" id="ARBA00022884"/>
    </source>
</evidence>
<evidence type="ECO:0000256" key="2">
    <source>
        <dbReference type="ARBA" id="ARBA00004496"/>
    </source>
</evidence>
<dbReference type="Pfam" id="PF22458">
    <property type="entry name" value="RsmF-B_ferredox"/>
    <property type="match status" value="1"/>
</dbReference>
<evidence type="ECO:0000313" key="17">
    <source>
        <dbReference type="Proteomes" id="UP000823614"/>
    </source>
</evidence>
<dbReference type="GO" id="GO:0003723">
    <property type="term" value="F:RNA binding"/>
    <property type="evidence" value="ECO:0007669"/>
    <property type="project" value="UniProtKB-UniRule"/>
</dbReference>
<evidence type="ECO:0000313" key="16">
    <source>
        <dbReference type="EMBL" id="MBO8441099.1"/>
    </source>
</evidence>
<dbReference type="SUPFAM" id="SSF48013">
    <property type="entry name" value="NusB-like"/>
    <property type="match status" value="1"/>
</dbReference>
<evidence type="ECO:0000256" key="11">
    <source>
        <dbReference type="ARBA" id="ARBA00030399"/>
    </source>
</evidence>
<dbReference type="AlphaFoldDB" id="A0A9D9E8U9"/>
<keyword evidence="8 14" id="KW-0808">Transferase</keyword>
<dbReference type="InterPro" id="IPR054728">
    <property type="entry name" value="RsmB-like_ferredoxin"/>
</dbReference>
<comment type="catalytic activity">
    <reaction evidence="13">
        <text>cytidine(967) in 16S rRNA + S-adenosyl-L-methionine = 5-methylcytidine(967) in 16S rRNA + S-adenosyl-L-homocysteine + H(+)</text>
        <dbReference type="Rhea" id="RHEA:42748"/>
        <dbReference type="Rhea" id="RHEA-COMP:10219"/>
        <dbReference type="Rhea" id="RHEA-COMP:10220"/>
        <dbReference type="ChEBI" id="CHEBI:15378"/>
        <dbReference type="ChEBI" id="CHEBI:57856"/>
        <dbReference type="ChEBI" id="CHEBI:59789"/>
        <dbReference type="ChEBI" id="CHEBI:74483"/>
        <dbReference type="ChEBI" id="CHEBI:82748"/>
        <dbReference type="EC" id="2.1.1.176"/>
    </reaction>
</comment>
<dbReference type="NCBIfam" id="NF011494">
    <property type="entry name" value="PRK14902.1"/>
    <property type="match status" value="1"/>
</dbReference>
<dbReference type="InterPro" id="IPR001678">
    <property type="entry name" value="MeTrfase_RsmB-F_NOP2_dom"/>
</dbReference>
<dbReference type="Gene3D" id="1.10.940.10">
    <property type="entry name" value="NusB-like"/>
    <property type="match status" value="1"/>
</dbReference>
<comment type="similarity">
    <text evidence="3 14">Belongs to the class I-like SAM-binding methyltransferase superfamily. RsmB/NOP family.</text>
</comment>
<dbReference type="PROSITE" id="PS51686">
    <property type="entry name" value="SAM_MT_RSMB_NOP"/>
    <property type="match status" value="1"/>
</dbReference>
<dbReference type="InterPro" id="IPR029063">
    <property type="entry name" value="SAM-dependent_MTases_sf"/>
</dbReference>
<evidence type="ECO:0000256" key="8">
    <source>
        <dbReference type="ARBA" id="ARBA00022679"/>
    </source>
</evidence>
<keyword evidence="10 14" id="KW-0694">RNA-binding</keyword>
<keyword evidence="9 14" id="KW-0949">S-adenosyl-L-methionine</keyword>
<dbReference type="PROSITE" id="PS01153">
    <property type="entry name" value="NOL1_NOP2_SUN"/>
    <property type="match status" value="1"/>
</dbReference>
<evidence type="ECO:0000256" key="5">
    <source>
        <dbReference type="ARBA" id="ARBA00022490"/>
    </source>
</evidence>
<evidence type="ECO:0000256" key="13">
    <source>
        <dbReference type="ARBA" id="ARBA00047283"/>
    </source>
</evidence>
<dbReference type="PANTHER" id="PTHR22807:SF53">
    <property type="entry name" value="RIBOSOMAL RNA SMALL SUBUNIT METHYLTRANSFERASE B-RELATED"/>
    <property type="match status" value="1"/>
</dbReference>
<keyword evidence="7 14" id="KW-0489">Methyltransferase</keyword>
<accession>A0A9D9E8U9</accession>
<feature type="domain" description="SAM-dependent MTase RsmB/NOP-type" evidence="15">
    <location>
        <begin position="170"/>
        <end position="443"/>
    </location>
</feature>
<evidence type="ECO:0000256" key="9">
    <source>
        <dbReference type="ARBA" id="ARBA00022691"/>
    </source>
</evidence>
<reference evidence="16" key="1">
    <citation type="submission" date="2020-10" db="EMBL/GenBank/DDBJ databases">
        <authorList>
            <person name="Gilroy R."/>
        </authorList>
    </citation>
    <scope>NUCLEOTIDE SEQUENCE</scope>
    <source>
        <strain evidence="16">C6-149</strain>
    </source>
</reference>
<evidence type="ECO:0000256" key="4">
    <source>
        <dbReference type="ARBA" id="ARBA00012140"/>
    </source>
</evidence>
<dbReference type="InterPro" id="IPR006027">
    <property type="entry name" value="NusB_RsmB_TIM44"/>
</dbReference>
<dbReference type="EC" id="2.1.1.176" evidence="4"/>
<dbReference type="InterPro" id="IPR035926">
    <property type="entry name" value="NusB-like_sf"/>
</dbReference>
<comment type="function">
    <text evidence="1">Specifically methylates the cytosine at position 967 (m5C967) of 16S rRNA.</text>
</comment>
<dbReference type="EMBL" id="JADIMP010000027">
    <property type="protein sequence ID" value="MBO8441099.1"/>
    <property type="molecule type" value="Genomic_DNA"/>
</dbReference>
<evidence type="ECO:0000256" key="7">
    <source>
        <dbReference type="ARBA" id="ARBA00022603"/>
    </source>
</evidence>
<dbReference type="PRINTS" id="PR02008">
    <property type="entry name" value="RCMTFAMILY"/>
</dbReference>
<keyword evidence="5" id="KW-0963">Cytoplasm</keyword>
<dbReference type="Gene3D" id="3.40.50.150">
    <property type="entry name" value="Vaccinia Virus protein VP39"/>
    <property type="match status" value="1"/>
</dbReference>
<evidence type="ECO:0000256" key="14">
    <source>
        <dbReference type="PROSITE-ProRule" id="PRU01023"/>
    </source>
</evidence>
<evidence type="ECO:0000256" key="1">
    <source>
        <dbReference type="ARBA" id="ARBA00002724"/>
    </source>
</evidence>
<dbReference type="InterPro" id="IPR049560">
    <property type="entry name" value="MeTrfase_RsmB-F_NOP2_cat"/>
</dbReference>
<dbReference type="PANTHER" id="PTHR22807">
    <property type="entry name" value="NOP2 YEAST -RELATED NOL1/NOP2/FMU SUN DOMAIN-CONTAINING"/>
    <property type="match status" value="1"/>
</dbReference>
<dbReference type="InterPro" id="IPR023267">
    <property type="entry name" value="RCMT"/>
</dbReference>
<comment type="subcellular location">
    <subcellularLocation>
        <location evidence="2">Cytoplasm</location>
    </subcellularLocation>
</comment>
<dbReference type="GO" id="GO:0005737">
    <property type="term" value="C:cytoplasm"/>
    <property type="evidence" value="ECO:0007669"/>
    <property type="project" value="UniProtKB-SubCell"/>
</dbReference>
<dbReference type="Pfam" id="PF01189">
    <property type="entry name" value="Methyltr_RsmB-F"/>
    <property type="match status" value="1"/>
</dbReference>
<dbReference type="GO" id="GO:0008649">
    <property type="term" value="F:rRNA methyltransferase activity"/>
    <property type="evidence" value="ECO:0007669"/>
    <property type="project" value="InterPro"/>
</dbReference>
<evidence type="ECO:0000256" key="3">
    <source>
        <dbReference type="ARBA" id="ARBA00007494"/>
    </source>
</evidence>
<feature type="binding site" evidence="14">
    <location>
        <position position="310"/>
    </location>
    <ligand>
        <name>S-adenosyl-L-methionine</name>
        <dbReference type="ChEBI" id="CHEBI:59789"/>
    </ligand>
</feature>
<organism evidence="16 17">
    <name type="scientific">Candidatus Gallilactobacillus intestinavium</name>
    <dbReference type="NCBI Taxonomy" id="2840838"/>
    <lineage>
        <taxon>Bacteria</taxon>
        <taxon>Bacillati</taxon>
        <taxon>Bacillota</taxon>
        <taxon>Bacilli</taxon>
        <taxon>Lactobacillales</taxon>
        <taxon>Lactobacillaceae</taxon>
        <taxon>Lactobacillaceae incertae sedis</taxon>
        <taxon>Candidatus Gallilactobacillus</taxon>
    </lineage>
</organism>
<dbReference type="Proteomes" id="UP000823614">
    <property type="component" value="Unassembled WGS sequence"/>
</dbReference>
<evidence type="ECO:0000256" key="12">
    <source>
        <dbReference type="ARBA" id="ARBA00031088"/>
    </source>
</evidence>